<dbReference type="NCBIfam" id="TIGR02258">
    <property type="entry name" value="2_5_ligase"/>
    <property type="match status" value="1"/>
</dbReference>
<dbReference type="Proteomes" id="UP001224418">
    <property type="component" value="Unassembled WGS sequence"/>
</dbReference>
<feature type="domain" description="Phosphoesterase HXTX" evidence="3">
    <location>
        <begin position="94"/>
        <end position="168"/>
    </location>
</feature>
<evidence type="ECO:0000313" key="4">
    <source>
        <dbReference type="EMBL" id="MDQ0478717.1"/>
    </source>
</evidence>
<evidence type="ECO:0000313" key="5">
    <source>
        <dbReference type="Proteomes" id="UP001224418"/>
    </source>
</evidence>
<dbReference type="SUPFAM" id="SSF55144">
    <property type="entry name" value="LigT-like"/>
    <property type="match status" value="1"/>
</dbReference>
<comment type="similarity">
    <text evidence="2">Belongs to the 2H phosphoesterase superfamily. ThpR family.</text>
</comment>
<comment type="caution">
    <text evidence="4">The sequence shown here is derived from an EMBL/GenBank/DDBJ whole genome shotgun (WGS) entry which is preliminary data.</text>
</comment>
<organism evidence="4 5">
    <name type="scientific">Hathewaya limosa</name>
    <name type="common">Clostridium limosum</name>
    <dbReference type="NCBI Taxonomy" id="1536"/>
    <lineage>
        <taxon>Bacteria</taxon>
        <taxon>Bacillati</taxon>
        <taxon>Bacillota</taxon>
        <taxon>Clostridia</taxon>
        <taxon>Eubacteriales</taxon>
        <taxon>Clostridiaceae</taxon>
        <taxon>Hathewaya</taxon>
    </lineage>
</organism>
<sequence>MRVFYAIEFQPKMKDYLSSLQMHLKNYCIKGNFSCKENFHLTLKFIGEVDRYSLKKLKESLDYVACINNSFNLKLDNIGEFKREQKSIVWIGIKQLDNSLQLLYNSLEDNLALRGFKRENRKYRPHITLSRETTFKENCNPLNEILIDHLDIEVKQISIMESSRINNKLTYTPIYVKNLL</sequence>
<comment type="function">
    <text evidence="2">Hydrolyzes RNA 2',3'-cyclic phosphodiester to an RNA 2'-phosphomonoester.</text>
</comment>
<evidence type="ECO:0000256" key="1">
    <source>
        <dbReference type="ARBA" id="ARBA00022801"/>
    </source>
</evidence>
<name>A0ABU0JNP8_HATLI</name>
<dbReference type="RefSeq" id="WP_307354937.1">
    <property type="nucleotide sequence ID" value="NZ_BAAACJ010000008.1"/>
</dbReference>
<dbReference type="Gene3D" id="3.90.1140.10">
    <property type="entry name" value="Cyclic phosphodiesterase"/>
    <property type="match status" value="1"/>
</dbReference>
<gene>
    <name evidence="4" type="ORF">QOZ93_000426</name>
</gene>
<feature type="short sequence motif" description="HXTX 2" evidence="2">
    <location>
        <begin position="126"/>
        <end position="129"/>
    </location>
</feature>
<dbReference type="Pfam" id="PF02834">
    <property type="entry name" value="LigT_PEase"/>
    <property type="match status" value="2"/>
</dbReference>
<dbReference type="InterPro" id="IPR004175">
    <property type="entry name" value="RNA_CPDase"/>
</dbReference>
<evidence type="ECO:0000259" key="3">
    <source>
        <dbReference type="Pfam" id="PF02834"/>
    </source>
</evidence>
<evidence type="ECO:0000256" key="2">
    <source>
        <dbReference type="HAMAP-Rule" id="MF_01940"/>
    </source>
</evidence>
<accession>A0ABU0JNP8</accession>
<dbReference type="InterPro" id="IPR009097">
    <property type="entry name" value="Cyclic_Pdiesterase"/>
</dbReference>
<proteinExistence type="inferred from homology"/>
<feature type="domain" description="Phosphoesterase HXTX" evidence="3">
    <location>
        <begin position="10"/>
        <end position="89"/>
    </location>
</feature>
<protein>
    <recommendedName>
        <fullName evidence="2">RNA 2',3'-cyclic phosphodiesterase</fullName>
        <shortName evidence="2">RNA 2',3'-CPDase</shortName>
        <ecNumber evidence="2">3.1.4.58</ecNumber>
    </recommendedName>
</protein>
<dbReference type="EMBL" id="JAUSWN010000002">
    <property type="protein sequence ID" value="MDQ0478717.1"/>
    <property type="molecule type" value="Genomic_DNA"/>
</dbReference>
<reference evidence="4 5" key="1">
    <citation type="submission" date="2023-07" db="EMBL/GenBank/DDBJ databases">
        <title>Genomic Encyclopedia of Type Strains, Phase IV (KMG-IV): sequencing the most valuable type-strain genomes for metagenomic binning, comparative biology and taxonomic classification.</title>
        <authorList>
            <person name="Goeker M."/>
        </authorList>
    </citation>
    <scope>NUCLEOTIDE SEQUENCE [LARGE SCALE GENOMIC DNA]</scope>
    <source>
        <strain evidence="4 5">DSM 1400</strain>
    </source>
</reference>
<dbReference type="PANTHER" id="PTHR35561">
    <property type="entry name" value="RNA 2',3'-CYCLIC PHOSPHODIESTERASE"/>
    <property type="match status" value="1"/>
</dbReference>
<dbReference type="InterPro" id="IPR014051">
    <property type="entry name" value="Phosphoesterase_HXTX"/>
</dbReference>
<keyword evidence="1 2" id="KW-0378">Hydrolase</keyword>
<feature type="active site" description="Proton acceptor" evidence="2">
    <location>
        <position position="126"/>
    </location>
</feature>
<keyword evidence="4" id="KW-0436">Ligase</keyword>
<dbReference type="GO" id="GO:0016874">
    <property type="term" value="F:ligase activity"/>
    <property type="evidence" value="ECO:0007669"/>
    <property type="project" value="UniProtKB-KW"/>
</dbReference>
<dbReference type="EC" id="3.1.4.58" evidence="2"/>
<feature type="active site" description="Proton donor" evidence="2">
    <location>
        <position position="40"/>
    </location>
</feature>
<comment type="catalytic activity">
    <reaction evidence="2">
        <text>a 3'-end 2',3'-cyclophospho-ribonucleotide-RNA + H2O = a 3'-end 2'-phospho-ribonucleotide-RNA + H(+)</text>
        <dbReference type="Rhea" id="RHEA:11828"/>
        <dbReference type="Rhea" id="RHEA-COMP:10464"/>
        <dbReference type="Rhea" id="RHEA-COMP:17353"/>
        <dbReference type="ChEBI" id="CHEBI:15377"/>
        <dbReference type="ChEBI" id="CHEBI:15378"/>
        <dbReference type="ChEBI" id="CHEBI:83064"/>
        <dbReference type="ChEBI" id="CHEBI:173113"/>
        <dbReference type="EC" id="3.1.4.58"/>
    </reaction>
</comment>
<feature type="short sequence motif" description="HXTX 1" evidence="2">
    <location>
        <begin position="40"/>
        <end position="43"/>
    </location>
</feature>
<dbReference type="HAMAP" id="MF_01940">
    <property type="entry name" value="RNA_CPDase"/>
    <property type="match status" value="1"/>
</dbReference>
<dbReference type="PANTHER" id="PTHR35561:SF1">
    <property type="entry name" value="RNA 2',3'-CYCLIC PHOSPHODIESTERASE"/>
    <property type="match status" value="1"/>
</dbReference>
<keyword evidence="5" id="KW-1185">Reference proteome</keyword>